<evidence type="ECO:0000313" key="3">
    <source>
        <dbReference type="Proteomes" id="UP001165121"/>
    </source>
</evidence>
<dbReference type="Proteomes" id="UP001165121">
    <property type="component" value="Unassembled WGS sequence"/>
</dbReference>
<gene>
    <name evidence="2" type="ORF">Pfra01_000156800</name>
</gene>
<name>A0A9W6TRK3_9STRA</name>
<reference evidence="2" key="1">
    <citation type="submission" date="2023-04" db="EMBL/GenBank/DDBJ databases">
        <title>Phytophthora fragariaefolia NBRC 109709.</title>
        <authorList>
            <person name="Ichikawa N."/>
            <person name="Sato H."/>
            <person name="Tonouchi N."/>
        </authorList>
    </citation>
    <scope>NUCLEOTIDE SEQUENCE</scope>
    <source>
        <strain evidence="2">NBRC 109709</strain>
    </source>
</reference>
<accession>A0A9W6TRK3</accession>
<evidence type="ECO:0000313" key="2">
    <source>
        <dbReference type="EMBL" id="GMF18333.1"/>
    </source>
</evidence>
<keyword evidence="3" id="KW-1185">Reference proteome</keyword>
<feature type="compositionally biased region" description="Acidic residues" evidence="1">
    <location>
        <begin position="144"/>
        <end position="159"/>
    </location>
</feature>
<evidence type="ECO:0000256" key="1">
    <source>
        <dbReference type="SAM" id="MobiDB-lite"/>
    </source>
</evidence>
<dbReference type="EMBL" id="BSXT01000126">
    <property type="protein sequence ID" value="GMF18333.1"/>
    <property type="molecule type" value="Genomic_DNA"/>
</dbReference>
<protein>
    <submittedName>
        <fullName evidence="2">Unnamed protein product</fullName>
    </submittedName>
</protein>
<feature type="region of interest" description="Disordered" evidence="1">
    <location>
        <begin position="97"/>
        <end position="186"/>
    </location>
</feature>
<proteinExistence type="predicted"/>
<organism evidence="2 3">
    <name type="scientific">Phytophthora fragariaefolia</name>
    <dbReference type="NCBI Taxonomy" id="1490495"/>
    <lineage>
        <taxon>Eukaryota</taxon>
        <taxon>Sar</taxon>
        <taxon>Stramenopiles</taxon>
        <taxon>Oomycota</taxon>
        <taxon>Peronosporomycetes</taxon>
        <taxon>Peronosporales</taxon>
        <taxon>Peronosporaceae</taxon>
        <taxon>Phytophthora</taxon>
    </lineage>
</organism>
<comment type="caution">
    <text evidence="2">The sequence shown here is derived from an EMBL/GenBank/DDBJ whole genome shotgun (WGS) entry which is preliminary data.</text>
</comment>
<feature type="compositionally biased region" description="Acidic residues" evidence="1">
    <location>
        <begin position="123"/>
        <end position="135"/>
    </location>
</feature>
<dbReference type="AlphaFoldDB" id="A0A9W6TRK3"/>
<sequence length="186" mass="19866">MYRPGIEQHAVKPDRADGADTAMARTHNTAHIKQRMVGQALREVKVRAAASAGEASAVQRTREAEAAAAAASRAIVGQTHTRSETAAALQRLREGRVSAFGSGDNGMRCASASGSGDDGMHADEEDDDADEEQEVEEKKREEVYGEDEGVAAEESESESGESSPHQGQKRSVEEVDEDMLVTVPPF</sequence>